<evidence type="ECO:0000313" key="2">
    <source>
        <dbReference type="EMBL" id="EWS71170.1"/>
    </source>
</evidence>
<accession>W7WWG0</accession>
<dbReference type="RefSeq" id="XP_012656311.1">
    <property type="nucleotide sequence ID" value="XM_012800857.1"/>
</dbReference>
<gene>
    <name evidence="2" type="ORF">TTHERM_000726369</name>
</gene>
<dbReference type="Gene3D" id="3.80.10.10">
    <property type="entry name" value="Ribonuclease Inhibitor"/>
    <property type="match status" value="2"/>
</dbReference>
<dbReference type="GeneID" id="24440419"/>
<protein>
    <submittedName>
        <fullName evidence="2">Transmembrane protein, putative</fullName>
    </submittedName>
</protein>
<keyword evidence="1" id="KW-1133">Transmembrane helix</keyword>
<feature type="transmembrane region" description="Helical" evidence="1">
    <location>
        <begin position="51"/>
        <end position="75"/>
    </location>
</feature>
<dbReference type="KEGG" id="tet:TTHERM_000726369"/>
<dbReference type="InterPro" id="IPR032675">
    <property type="entry name" value="LRR_dom_sf"/>
</dbReference>
<dbReference type="EMBL" id="GG662257">
    <property type="protein sequence ID" value="EWS71170.1"/>
    <property type="molecule type" value="Genomic_DNA"/>
</dbReference>
<dbReference type="Proteomes" id="UP000009168">
    <property type="component" value="Unassembled WGS sequence"/>
</dbReference>
<keyword evidence="1" id="KW-0472">Membrane</keyword>
<dbReference type="AlphaFoldDB" id="W7WWG0"/>
<keyword evidence="1 2" id="KW-0812">Transmembrane</keyword>
<organism evidence="2 3">
    <name type="scientific">Tetrahymena thermophila (strain SB210)</name>
    <dbReference type="NCBI Taxonomy" id="312017"/>
    <lineage>
        <taxon>Eukaryota</taxon>
        <taxon>Sar</taxon>
        <taxon>Alveolata</taxon>
        <taxon>Ciliophora</taxon>
        <taxon>Intramacronucleata</taxon>
        <taxon>Oligohymenophorea</taxon>
        <taxon>Hymenostomatida</taxon>
        <taxon>Tetrahymenina</taxon>
        <taxon>Tetrahymenidae</taxon>
        <taxon>Tetrahymena</taxon>
    </lineage>
</organism>
<evidence type="ECO:0000313" key="3">
    <source>
        <dbReference type="Proteomes" id="UP000009168"/>
    </source>
</evidence>
<evidence type="ECO:0000256" key="1">
    <source>
        <dbReference type="SAM" id="Phobius"/>
    </source>
</evidence>
<keyword evidence="3" id="KW-1185">Reference proteome</keyword>
<dbReference type="InParanoid" id="W7WWG0"/>
<name>W7WWG0_TETTS</name>
<reference evidence="3" key="1">
    <citation type="journal article" date="2006" name="PLoS Biol.">
        <title>Macronuclear genome sequence of the ciliate Tetrahymena thermophila, a model eukaryote.</title>
        <authorList>
            <person name="Eisen J.A."/>
            <person name="Coyne R.S."/>
            <person name="Wu M."/>
            <person name="Wu D."/>
            <person name="Thiagarajan M."/>
            <person name="Wortman J.R."/>
            <person name="Badger J.H."/>
            <person name="Ren Q."/>
            <person name="Amedeo P."/>
            <person name="Jones K.M."/>
            <person name="Tallon L.J."/>
            <person name="Delcher A.L."/>
            <person name="Salzberg S.L."/>
            <person name="Silva J.C."/>
            <person name="Haas B.J."/>
            <person name="Majoros W.H."/>
            <person name="Farzad M."/>
            <person name="Carlton J.M."/>
            <person name="Smith R.K. Jr."/>
            <person name="Garg J."/>
            <person name="Pearlman R.E."/>
            <person name="Karrer K.M."/>
            <person name="Sun L."/>
            <person name="Manning G."/>
            <person name="Elde N.C."/>
            <person name="Turkewitz A.P."/>
            <person name="Asai D.J."/>
            <person name="Wilkes D.E."/>
            <person name="Wang Y."/>
            <person name="Cai H."/>
            <person name="Collins K."/>
            <person name="Stewart B.A."/>
            <person name="Lee S.R."/>
            <person name="Wilamowska K."/>
            <person name="Weinberg Z."/>
            <person name="Ruzzo W.L."/>
            <person name="Wloga D."/>
            <person name="Gaertig J."/>
            <person name="Frankel J."/>
            <person name="Tsao C.-C."/>
            <person name="Gorovsky M.A."/>
            <person name="Keeling P.J."/>
            <person name="Waller R.F."/>
            <person name="Patron N.J."/>
            <person name="Cherry J.M."/>
            <person name="Stover N.A."/>
            <person name="Krieger C.J."/>
            <person name="del Toro C."/>
            <person name="Ryder H.F."/>
            <person name="Williamson S.C."/>
            <person name="Barbeau R.A."/>
            <person name="Hamilton E.P."/>
            <person name="Orias E."/>
        </authorList>
    </citation>
    <scope>NUCLEOTIDE SEQUENCE [LARGE SCALE GENOMIC DNA]</scope>
    <source>
        <strain evidence="3">SB210</strain>
    </source>
</reference>
<sequence>MYIYINILQQPLNLFIKSLKYIFQFKKNTFIINQFNFLELFLIKVFSQNQYLYIILICELSLFIFTQISLFIIYFKICNQILQIYSQNIFNKFSFEKQNRNKLYYSNLQIICVCLEKIQQTKIKFKIYFLILMIIKIFNQERKTKIRVLNKSLKQKIMEVKKTHIFTTADLLNSSLKHHDILSIKLELKSKQEVLNLTDILKQCTNLQKLFLHSSRIKMGDQIFSQLLTAVACCTNLQSLEIFSQYNELGQNGAQGFELAFQKCNKISNILLDFQHNQLATKGTQLLCLGLKNLTNLIRLQVDLMGNNIGNEGLYQLSNDLVKCNNLLSLTLILTYEQGMQKKSKQTLKRNIQKMKRLVKLCFVIC</sequence>
<dbReference type="SUPFAM" id="SSF52047">
    <property type="entry name" value="RNI-like"/>
    <property type="match status" value="1"/>
</dbReference>
<proteinExistence type="predicted"/>